<keyword evidence="4" id="KW-1185">Reference proteome</keyword>
<dbReference type="Proteomes" id="UP000282184">
    <property type="component" value="Unassembled WGS sequence"/>
</dbReference>
<reference evidence="3 4" key="1">
    <citation type="submission" date="2018-12" db="EMBL/GenBank/DDBJ databases">
        <title>Hymenobacter gummosus sp. nov., isolated from a spring.</title>
        <authorList>
            <person name="Nie L."/>
        </authorList>
    </citation>
    <scope>NUCLEOTIDE SEQUENCE [LARGE SCALE GENOMIC DNA]</scope>
    <source>
        <strain evidence="3 4">KCTC 52166</strain>
    </source>
</reference>
<dbReference type="InterPro" id="IPR024078">
    <property type="entry name" value="LmbE-like_dom_sf"/>
</dbReference>
<organism evidence="3 4">
    <name type="scientific">Hymenobacter gummosus</name>
    <dbReference type="NCBI Taxonomy" id="1776032"/>
    <lineage>
        <taxon>Bacteria</taxon>
        <taxon>Pseudomonadati</taxon>
        <taxon>Bacteroidota</taxon>
        <taxon>Cytophagia</taxon>
        <taxon>Cytophagales</taxon>
        <taxon>Hymenobacteraceae</taxon>
        <taxon>Hymenobacter</taxon>
    </lineage>
</organism>
<evidence type="ECO:0000313" key="4">
    <source>
        <dbReference type="Proteomes" id="UP000282184"/>
    </source>
</evidence>
<evidence type="ECO:0000313" key="3">
    <source>
        <dbReference type="EMBL" id="RTQ47596.1"/>
    </source>
</evidence>
<dbReference type="Gene3D" id="2.60.40.4070">
    <property type="match status" value="1"/>
</dbReference>
<keyword evidence="2" id="KW-0732">Signal</keyword>
<protein>
    <recommendedName>
        <fullName evidence="5">T9SS type A sorting domain-containing protein</fullName>
    </recommendedName>
</protein>
<dbReference type="SUPFAM" id="SSF102588">
    <property type="entry name" value="LmbE-like"/>
    <property type="match status" value="1"/>
</dbReference>
<dbReference type="RefSeq" id="WP_126694847.1">
    <property type="nucleotide sequence ID" value="NZ_RXOF01000012.1"/>
</dbReference>
<accession>A0A431TZN4</accession>
<feature type="signal peptide" evidence="2">
    <location>
        <begin position="1"/>
        <end position="25"/>
    </location>
</feature>
<evidence type="ECO:0000256" key="2">
    <source>
        <dbReference type="SAM" id="SignalP"/>
    </source>
</evidence>
<dbReference type="AlphaFoldDB" id="A0A431TZN4"/>
<sequence>MGQLLLRFFCIYGLVCGLLSGRATAQAVASPAALATSSVFVTAHQDDWQLFMGSRAYDNVQRHGKVVFIILTAGHAEFMNDTWWQARETGCANSARTACNAQRSTAVPRPTFSTVDVRGHHITATFYRNTAMYFLRLPDGGVRGEGFPKCRFQSLRKLKEGKISSLTSVDSLNTYTSWADVTNTVRDIIRREVRTGGTLWVNSSDPDARRNPADHPDHQITGTITDEATRGMNCRRVLYVGYSTSRRPANLNATQTANQTALFAAYCRGLTEAGQPSAWMPDHLCWLGRQYSRLRHEPAAAPVSPATAAQRTADSLAAACRGLVLAVPTPNPCSMSSLLAYELPRQSDVTVSVYTLRGELIRTLVSTNQRPGHYEVWLDVNQFPAAGTYICRLQAGREHREQRIEIVR</sequence>
<comment type="caution">
    <text evidence="3">The sequence shown here is derived from an EMBL/GenBank/DDBJ whole genome shotgun (WGS) entry which is preliminary data.</text>
</comment>
<dbReference type="Gene3D" id="3.40.50.10320">
    <property type="entry name" value="LmbE-like"/>
    <property type="match status" value="1"/>
</dbReference>
<feature type="compositionally biased region" description="Basic and acidic residues" evidence="1">
    <location>
        <begin position="206"/>
        <end position="218"/>
    </location>
</feature>
<evidence type="ECO:0008006" key="5">
    <source>
        <dbReference type="Google" id="ProtNLM"/>
    </source>
</evidence>
<feature type="chain" id="PRO_5019242017" description="T9SS type A sorting domain-containing protein" evidence="2">
    <location>
        <begin position="26"/>
        <end position="408"/>
    </location>
</feature>
<feature type="region of interest" description="Disordered" evidence="1">
    <location>
        <begin position="200"/>
        <end position="221"/>
    </location>
</feature>
<dbReference type="EMBL" id="RXOF01000012">
    <property type="protein sequence ID" value="RTQ47596.1"/>
    <property type="molecule type" value="Genomic_DNA"/>
</dbReference>
<dbReference type="OrthoDB" id="6064917at2"/>
<dbReference type="InterPro" id="IPR003737">
    <property type="entry name" value="GlcNAc_PI_deacetylase-related"/>
</dbReference>
<gene>
    <name evidence="3" type="ORF">EJV47_19470</name>
</gene>
<evidence type="ECO:0000256" key="1">
    <source>
        <dbReference type="SAM" id="MobiDB-lite"/>
    </source>
</evidence>
<proteinExistence type="predicted"/>
<name>A0A431TZN4_9BACT</name>
<dbReference type="Pfam" id="PF02585">
    <property type="entry name" value="PIG-L"/>
    <property type="match status" value="1"/>
</dbReference>